<organism evidence="1 2">
    <name type="scientific">Flavobacterium salmonis</name>
    <dbReference type="NCBI Taxonomy" id="2654844"/>
    <lineage>
        <taxon>Bacteria</taxon>
        <taxon>Pseudomonadati</taxon>
        <taxon>Bacteroidota</taxon>
        <taxon>Flavobacteriia</taxon>
        <taxon>Flavobacteriales</taxon>
        <taxon>Flavobacteriaceae</taxon>
        <taxon>Flavobacterium</taxon>
    </lineage>
</organism>
<dbReference type="Proteomes" id="UP000530060">
    <property type="component" value="Unassembled WGS sequence"/>
</dbReference>
<comment type="caution">
    <text evidence="1">The sequence shown here is derived from an EMBL/GenBank/DDBJ whole genome shotgun (WGS) entry which is preliminary data.</text>
</comment>
<gene>
    <name evidence="1" type="ORF">FLAT13_04848</name>
</gene>
<evidence type="ECO:0000313" key="1">
    <source>
        <dbReference type="EMBL" id="CAD0009327.1"/>
    </source>
</evidence>
<proteinExistence type="predicted"/>
<dbReference type="EMBL" id="CAIJDP010000090">
    <property type="protein sequence ID" value="CAD0009327.1"/>
    <property type="molecule type" value="Genomic_DNA"/>
</dbReference>
<name>A0A6V6ZBZ2_9FLAO</name>
<dbReference type="AlphaFoldDB" id="A0A6V6ZBZ2"/>
<evidence type="ECO:0000313" key="2">
    <source>
        <dbReference type="Proteomes" id="UP000530060"/>
    </source>
</evidence>
<reference evidence="1 2" key="1">
    <citation type="submission" date="2020-06" db="EMBL/GenBank/DDBJ databases">
        <authorList>
            <person name="Criscuolo A."/>
        </authorList>
    </citation>
    <scope>NUCLEOTIDE SEQUENCE [LARGE SCALE GENOMIC DNA]</scope>
    <source>
        <strain evidence="2">CIP 111411</strain>
    </source>
</reference>
<sequence length="161" mass="19430">MKNKIHLLFLLAIFISCSRTKTIEEVLIAKPNDYWIYYSPYSGGYTYYKFGEDKISQRYERDSKNKFYKYEGEGDVMETPQKWSVSQDSILRFKGFVYDVVSYNEEVVVLYYKIEDNKEGNFVFLTKEKTNKPINYPGFYLDRRVNHPEKYKVPYSWWISK</sequence>
<accession>A0A6V6ZBZ2</accession>
<dbReference type="RefSeq" id="WP_180910808.1">
    <property type="nucleotide sequence ID" value="NZ_CAIJDP010000090.1"/>
</dbReference>
<keyword evidence="2" id="KW-1185">Reference proteome</keyword>
<dbReference type="PROSITE" id="PS51257">
    <property type="entry name" value="PROKAR_LIPOPROTEIN"/>
    <property type="match status" value="1"/>
</dbReference>
<protein>
    <submittedName>
        <fullName evidence="1">Uncharacterized protein</fullName>
    </submittedName>
</protein>